<feature type="region of interest" description="Disordered" evidence="1">
    <location>
        <begin position="80"/>
        <end position="118"/>
    </location>
</feature>
<feature type="non-terminal residue" evidence="2">
    <location>
        <position position="118"/>
    </location>
</feature>
<accession>A0A183NPF8</accession>
<reference evidence="2 3" key="1">
    <citation type="submission" date="2018-11" db="EMBL/GenBank/DDBJ databases">
        <authorList>
            <consortium name="Pathogen Informatics"/>
        </authorList>
    </citation>
    <scope>NUCLEOTIDE SEQUENCE [LARGE SCALE GENOMIC DNA]</scope>
    <source>
        <strain>Denwood</strain>
        <strain evidence="3">Zambia</strain>
    </source>
</reference>
<organism evidence="2 3">
    <name type="scientific">Schistosoma mattheei</name>
    <dbReference type="NCBI Taxonomy" id="31246"/>
    <lineage>
        <taxon>Eukaryota</taxon>
        <taxon>Metazoa</taxon>
        <taxon>Spiralia</taxon>
        <taxon>Lophotrochozoa</taxon>
        <taxon>Platyhelminthes</taxon>
        <taxon>Trematoda</taxon>
        <taxon>Digenea</taxon>
        <taxon>Strigeidida</taxon>
        <taxon>Schistosomatoidea</taxon>
        <taxon>Schistosomatidae</taxon>
        <taxon>Schistosoma</taxon>
    </lineage>
</organism>
<gene>
    <name evidence="2" type="ORF">SMTD_LOCUS3994</name>
</gene>
<dbReference type="EMBL" id="UZAL01009155">
    <property type="protein sequence ID" value="VDP01492.1"/>
    <property type="molecule type" value="Genomic_DNA"/>
</dbReference>
<evidence type="ECO:0000313" key="3">
    <source>
        <dbReference type="Proteomes" id="UP000269396"/>
    </source>
</evidence>
<protein>
    <submittedName>
        <fullName evidence="2">Uncharacterized protein</fullName>
    </submittedName>
</protein>
<dbReference type="AlphaFoldDB" id="A0A183NPF8"/>
<sequence>MYECVDKSHYKSLTSSNVSEAVAVIHDLPSGPETSISEKCPEAILNLIVPETQCTNTDLSSSQKDDVLLKAHEIVTVPAHEETENESSNIMKTVSPNGARHSTTNVSDESTCRGSLVV</sequence>
<evidence type="ECO:0000313" key="2">
    <source>
        <dbReference type="EMBL" id="VDP01492.1"/>
    </source>
</evidence>
<dbReference type="Proteomes" id="UP000269396">
    <property type="component" value="Unassembled WGS sequence"/>
</dbReference>
<name>A0A183NPF8_9TREM</name>
<evidence type="ECO:0000256" key="1">
    <source>
        <dbReference type="SAM" id="MobiDB-lite"/>
    </source>
</evidence>
<proteinExistence type="predicted"/>
<feature type="compositionally biased region" description="Polar residues" evidence="1">
    <location>
        <begin position="86"/>
        <end position="118"/>
    </location>
</feature>
<keyword evidence="3" id="KW-1185">Reference proteome</keyword>